<protein>
    <submittedName>
        <fullName evidence="2">Uncharacterized protein</fullName>
    </submittedName>
</protein>
<keyword evidence="3" id="KW-1185">Reference proteome</keyword>
<comment type="caution">
    <text evidence="2">The sequence shown here is derived from an EMBL/GenBank/DDBJ whole genome shotgun (WGS) entry which is preliminary data.</text>
</comment>
<reference evidence="2 3" key="1">
    <citation type="journal article" date="2024" name="Science">
        <title>Giant polyketide synthase enzymes in the biosynthesis of giant marine polyether toxins.</title>
        <authorList>
            <person name="Fallon T.R."/>
            <person name="Shende V.V."/>
            <person name="Wierzbicki I.H."/>
            <person name="Pendleton A.L."/>
            <person name="Watervoot N.F."/>
            <person name="Auber R.P."/>
            <person name="Gonzalez D.J."/>
            <person name="Wisecaver J.H."/>
            <person name="Moore B.S."/>
        </authorList>
    </citation>
    <scope>NUCLEOTIDE SEQUENCE [LARGE SCALE GENOMIC DNA]</scope>
    <source>
        <strain evidence="2 3">12B1</strain>
    </source>
</reference>
<evidence type="ECO:0000256" key="1">
    <source>
        <dbReference type="SAM" id="MobiDB-lite"/>
    </source>
</evidence>
<evidence type="ECO:0000313" key="3">
    <source>
        <dbReference type="Proteomes" id="UP001515480"/>
    </source>
</evidence>
<dbReference type="AlphaFoldDB" id="A0AB34IGT9"/>
<proteinExistence type="predicted"/>
<sequence>MSVCSKAPAARGPHARRRRWLSRLSPLSERRRGPRGGVQLRSVHSFMSRRFDAILFASSSWCMTRRLEKRGSPTIVKGSGCKL</sequence>
<feature type="region of interest" description="Disordered" evidence="1">
    <location>
        <begin position="1"/>
        <end position="36"/>
    </location>
</feature>
<evidence type="ECO:0000313" key="2">
    <source>
        <dbReference type="EMBL" id="KAL1498983.1"/>
    </source>
</evidence>
<dbReference type="Proteomes" id="UP001515480">
    <property type="component" value="Unassembled WGS sequence"/>
</dbReference>
<organism evidence="2 3">
    <name type="scientific">Prymnesium parvum</name>
    <name type="common">Toxic golden alga</name>
    <dbReference type="NCBI Taxonomy" id="97485"/>
    <lineage>
        <taxon>Eukaryota</taxon>
        <taxon>Haptista</taxon>
        <taxon>Haptophyta</taxon>
        <taxon>Prymnesiophyceae</taxon>
        <taxon>Prymnesiales</taxon>
        <taxon>Prymnesiaceae</taxon>
        <taxon>Prymnesium</taxon>
    </lineage>
</organism>
<accession>A0AB34IGT9</accession>
<name>A0AB34IGT9_PRYPA</name>
<dbReference type="EMBL" id="JBGBPQ010000026">
    <property type="protein sequence ID" value="KAL1498983.1"/>
    <property type="molecule type" value="Genomic_DNA"/>
</dbReference>
<gene>
    <name evidence="2" type="ORF">AB1Y20_013503</name>
</gene>